<dbReference type="KEGG" id="fcj:RN605_05135"/>
<accession>A0AA96EUD6</accession>
<dbReference type="AlphaFoldDB" id="A0AA96F363"/>
<dbReference type="Pfam" id="PF07166">
    <property type="entry name" value="DUF1398"/>
    <property type="match status" value="1"/>
</dbReference>
<dbReference type="InterPro" id="IPR009833">
    <property type="entry name" value="DUF1398"/>
</dbReference>
<keyword evidence="3" id="KW-1185">Reference proteome</keyword>
<evidence type="ECO:0000313" key="3">
    <source>
        <dbReference type="Proteomes" id="UP001304515"/>
    </source>
</evidence>
<evidence type="ECO:0000313" key="2">
    <source>
        <dbReference type="EMBL" id="WNM22744.1"/>
    </source>
</evidence>
<organism evidence="2 3">
    <name type="scientific">Flavobacterium capsici</name>
    <dbReference type="NCBI Taxonomy" id="3075618"/>
    <lineage>
        <taxon>Bacteria</taxon>
        <taxon>Pseudomonadati</taxon>
        <taxon>Bacteroidota</taxon>
        <taxon>Flavobacteriia</taxon>
        <taxon>Flavobacteriales</taxon>
        <taxon>Flavobacteriaceae</taxon>
        <taxon>Flavobacterium</taxon>
    </lineage>
</organism>
<dbReference type="Gene3D" id="3.30.1810.10">
    <property type="entry name" value="YdfO-like"/>
    <property type="match status" value="1"/>
</dbReference>
<protein>
    <submittedName>
        <fullName evidence="2">DUF1398 family protein</fullName>
    </submittedName>
</protein>
<sequence length="125" mass="13952">MNNNDKIKESYKTATSYPDLAKKLSQIGVESYTVDTASGTILYRFKNGENILHEGNHNARTIAENFDSQKTIDAIRNNQQGKSDYPDFMNEIAAAGVRFYEATLSGDNKRVTYIGIGGFYEEAIP</sequence>
<evidence type="ECO:0000313" key="1">
    <source>
        <dbReference type="EMBL" id="WNM18693.1"/>
    </source>
</evidence>
<dbReference type="SUPFAM" id="SSF160419">
    <property type="entry name" value="YdfO-like"/>
    <property type="match status" value="1"/>
</dbReference>
<proteinExistence type="predicted"/>
<gene>
    <name evidence="2" type="ORF">RN605_05135</name>
    <name evidence="1" type="ORF">RN608_11835</name>
</gene>
<accession>A0AA96F363</accession>
<reference evidence="2 3" key="1">
    <citation type="submission" date="2023-09" db="EMBL/GenBank/DDBJ databases">
        <title>Flavobacterium sp. a novel bacteria isolate from Pepper rhizosphere.</title>
        <authorList>
            <person name="Peng Y."/>
            <person name="Lee J."/>
        </authorList>
    </citation>
    <scope>NUCLEOTIDE SEQUENCE [LARGE SCALE GENOMIC DNA]</scope>
    <source>
        <strain evidence="1">PMR2A8</strain>
        <strain evidence="2 3">PMTSA4</strain>
    </source>
</reference>
<dbReference type="RefSeq" id="WP_313322807.1">
    <property type="nucleotide sequence ID" value="NZ_CP134878.1"/>
</dbReference>
<name>A0AA96F363_9FLAO</name>
<dbReference type="EMBL" id="CP134890">
    <property type="protein sequence ID" value="WNM22744.1"/>
    <property type="molecule type" value="Genomic_DNA"/>
</dbReference>
<dbReference type="EMBL" id="CP134878">
    <property type="protein sequence ID" value="WNM18693.1"/>
    <property type="molecule type" value="Genomic_DNA"/>
</dbReference>
<dbReference type="InterPro" id="IPR036696">
    <property type="entry name" value="YdfO-like_sf"/>
</dbReference>
<dbReference type="Proteomes" id="UP001304515">
    <property type="component" value="Chromosome"/>
</dbReference>